<reference evidence="5 6" key="1">
    <citation type="journal article" date="2021" name="Elife">
        <title>Chloroplast acquisition without the gene transfer in kleptoplastic sea slugs, Plakobranchus ocellatus.</title>
        <authorList>
            <person name="Maeda T."/>
            <person name="Takahashi S."/>
            <person name="Yoshida T."/>
            <person name="Shimamura S."/>
            <person name="Takaki Y."/>
            <person name="Nagai Y."/>
            <person name="Toyoda A."/>
            <person name="Suzuki Y."/>
            <person name="Arimoto A."/>
            <person name="Ishii H."/>
            <person name="Satoh N."/>
            <person name="Nishiyama T."/>
            <person name="Hasebe M."/>
            <person name="Maruyama T."/>
            <person name="Minagawa J."/>
            <person name="Obokata J."/>
            <person name="Shigenobu S."/>
        </authorList>
    </citation>
    <scope>NUCLEOTIDE SEQUENCE [LARGE SCALE GENOMIC DNA]</scope>
</reference>
<dbReference type="GO" id="GO:0015074">
    <property type="term" value="P:DNA integration"/>
    <property type="evidence" value="ECO:0007669"/>
    <property type="project" value="InterPro"/>
</dbReference>
<evidence type="ECO:0000313" key="5">
    <source>
        <dbReference type="EMBL" id="GFO30243.1"/>
    </source>
</evidence>
<dbReference type="AlphaFoldDB" id="A0AAV4CFG4"/>
<evidence type="ECO:0000256" key="3">
    <source>
        <dbReference type="ARBA" id="ARBA00022833"/>
    </source>
</evidence>
<feature type="domain" description="Integrase catalytic" evidence="4">
    <location>
        <begin position="169"/>
        <end position="335"/>
    </location>
</feature>
<dbReference type="GO" id="GO:0003676">
    <property type="term" value="F:nucleic acid binding"/>
    <property type="evidence" value="ECO:0007669"/>
    <property type="project" value="InterPro"/>
</dbReference>
<keyword evidence="6" id="KW-1185">Reference proteome</keyword>
<dbReference type="PANTHER" id="PTHR37984:SF15">
    <property type="entry name" value="INTEGRASE CATALYTIC DOMAIN-CONTAINING PROTEIN"/>
    <property type="match status" value="1"/>
</dbReference>
<dbReference type="EMBL" id="BLXT01006232">
    <property type="protein sequence ID" value="GFO30243.1"/>
    <property type="molecule type" value="Genomic_DNA"/>
</dbReference>
<dbReference type="SUPFAM" id="SSF57903">
    <property type="entry name" value="FYVE/PHD zinc finger"/>
    <property type="match status" value="1"/>
</dbReference>
<protein>
    <submittedName>
        <fullName evidence="5">Pol polyprotein</fullName>
    </submittedName>
</protein>
<evidence type="ECO:0000313" key="6">
    <source>
        <dbReference type="Proteomes" id="UP000735302"/>
    </source>
</evidence>
<keyword evidence="2" id="KW-0863">Zinc-finger</keyword>
<dbReference type="InterPro" id="IPR013083">
    <property type="entry name" value="Znf_RING/FYVE/PHD"/>
</dbReference>
<evidence type="ECO:0000256" key="2">
    <source>
        <dbReference type="ARBA" id="ARBA00022771"/>
    </source>
</evidence>
<dbReference type="InterPro" id="IPR012337">
    <property type="entry name" value="RNaseH-like_sf"/>
</dbReference>
<dbReference type="Pfam" id="PF00665">
    <property type="entry name" value="rve"/>
    <property type="match status" value="1"/>
</dbReference>
<dbReference type="FunFam" id="3.30.420.10:FF:000032">
    <property type="entry name" value="Retrovirus-related Pol polyprotein from transposon 297-like Protein"/>
    <property type="match status" value="1"/>
</dbReference>
<dbReference type="InterPro" id="IPR036397">
    <property type="entry name" value="RNaseH_sf"/>
</dbReference>
<dbReference type="SMART" id="SM00249">
    <property type="entry name" value="PHD"/>
    <property type="match status" value="1"/>
</dbReference>
<dbReference type="Gene3D" id="3.30.420.10">
    <property type="entry name" value="Ribonuclease H-like superfamily/Ribonuclease H"/>
    <property type="match status" value="1"/>
</dbReference>
<dbReference type="PANTHER" id="PTHR37984">
    <property type="entry name" value="PROTEIN CBG26694"/>
    <property type="match status" value="1"/>
</dbReference>
<evidence type="ECO:0000259" key="4">
    <source>
        <dbReference type="PROSITE" id="PS50994"/>
    </source>
</evidence>
<dbReference type="InterPro" id="IPR019787">
    <property type="entry name" value="Znf_PHD-finger"/>
</dbReference>
<dbReference type="InterPro" id="IPR011011">
    <property type="entry name" value="Znf_FYVE_PHD"/>
</dbReference>
<evidence type="ECO:0000256" key="1">
    <source>
        <dbReference type="ARBA" id="ARBA00022723"/>
    </source>
</evidence>
<keyword evidence="3" id="KW-0862">Zinc</keyword>
<gene>
    <name evidence="5" type="ORF">PoB_005674800</name>
</gene>
<dbReference type="Gene3D" id="3.30.40.10">
    <property type="entry name" value="Zinc/RING finger domain, C3HC4 (zinc finger)"/>
    <property type="match status" value="1"/>
</dbReference>
<comment type="caution">
    <text evidence="5">The sequence shown here is derived from an EMBL/GenBank/DDBJ whole genome shotgun (WGS) entry which is preliminary data.</text>
</comment>
<dbReference type="PROSITE" id="PS01359">
    <property type="entry name" value="ZF_PHD_1"/>
    <property type="match status" value="1"/>
</dbReference>
<accession>A0AAV4CFG4</accession>
<dbReference type="Proteomes" id="UP000735302">
    <property type="component" value="Unassembled WGS sequence"/>
</dbReference>
<dbReference type="Pfam" id="PF00628">
    <property type="entry name" value="PHD"/>
    <property type="match status" value="1"/>
</dbReference>
<dbReference type="SUPFAM" id="SSF53098">
    <property type="entry name" value="Ribonuclease H-like"/>
    <property type="match status" value="1"/>
</dbReference>
<dbReference type="GO" id="GO:0008270">
    <property type="term" value="F:zinc ion binding"/>
    <property type="evidence" value="ECO:0007669"/>
    <property type="project" value="UniProtKB-KW"/>
</dbReference>
<dbReference type="InterPro" id="IPR001965">
    <property type="entry name" value="Znf_PHD"/>
</dbReference>
<keyword evidence="1" id="KW-0479">Metal-binding</keyword>
<proteinExistence type="predicted"/>
<dbReference type="InterPro" id="IPR019786">
    <property type="entry name" value="Zinc_finger_PHD-type_CS"/>
</dbReference>
<sequence>MGFREPQGQLARWLEELSQYDMEIIHRPGRLHGNPDSLSRMPATLECFGSGSASLLASLPCGGCNYCQRMERSWGRFIQEVDDVVPLSTASLRLTGHQDAPIGLDHLADEQRKDEDISHMMDWISGNEPDEDTLALASPALKHMWMSRQLFQLINNTLYRSHPEINVLQLVVPEDLQEQILKLGHDVPTAGHQGTKSGNEHVLMIVDQFTKWVECFPLPSQTAEVTASTAVREFFSRFGCPLQIFTDQGRNFESNLFTAVCESLHISKCRTTPYRPSSNGQVERYNRTLLNAVRCYLNGRQDRWDECVPYIAAALRASVNRNTGFTPNRLMLGREVTSPLELMFPIPPSSNEDLSKDSYVTTLEGDIKEAHAQARHTLSSTQWRMKTDYDTKARDFHYAVGDAVYVCDKASLKGRCDKLKSPWKGLGLVLAMMTPYLIKVQIKNSVSAINHDHIKLCQDRELPKWHLKARHRLDSGPLYCHCRKPDTGRTMVQCNTCLEWYHCDCVGLDAMKAKRLPEYICTDCADAHKSVQ</sequence>
<dbReference type="PROSITE" id="PS50994">
    <property type="entry name" value="INTEGRASE"/>
    <property type="match status" value="1"/>
</dbReference>
<dbReference type="InterPro" id="IPR050951">
    <property type="entry name" value="Retrovirus_Pol_polyprotein"/>
</dbReference>
<name>A0AAV4CFG4_9GAST</name>
<organism evidence="5 6">
    <name type="scientific">Plakobranchus ocellatus</name>
    <dbReference type="NCBI Taxonomy" id="259542"/>
    <lineage>
        <taxon>Eukaryota</taxon>
        <taxon>Metazoa</taxon>
        <taxon>Spiralia</taxon>
        <taxon>Lophotrochozoa</taxon>
        <taxon>Mollusca</taxon>
        <taxon>Gastropoda</taxon>
        <taxon>Heterobranchia</taxon>
        <taxon>Euthyneura</taxon>
        <taxon>Panpulmonata</taxon>
        <taxon>Sacoglossa</taxon>
        <taxon>Placobranchoidea</taxon>
        <taxon>Plakobranchidae</taxon>
        <taxon>Plakobranchus</taxon>
    </lineage>
</organism>
<dbReference type="InterPro" id="IPR001584">
    <property type="entry name" value="Integrase_cat-core"/>
</dbReference>